<gene>
    <name evidence="6" type="ORF">DPMN_066079</name>
</gene>
<keyword evidence="5" id="KW-0472">Membrane</keyword>
<dbReference type="Pfam" id="PF00560">
    <property type="entry name" value="LRR_1"/>
    <property type="match status" value="1"/>
</dbReference>
<accession>A0A9D3YWN3</accession>
<keyword evidence="2" id="KW-0812">Transmembrane</keyword>
<dbReference type="InterPro" id="IPR001611">
    <property type="entry name" value="Leu-rich_rpt"/>
</dbReference>
<evidence type="ECO:0000256" key="2">
    <source>
        <dbReference type="ARBA" id="ARBA00022692"/>
    </source>
</evidence>
<sequence length="402" mass="46865">MIDIDNIAFYGLDNLEELDFSMNIRLHMSNFLKSIDLTHLMRLNQFRLTGMYSYYFTDSIDANDDLFRSIVGHEKKRNVTYLDISYVSFGDCDTKSFMQSGLCDSVNELYLTHVKITNIIQFNATDHKCSLKVFDISDSKLPFELPHCSTDKVLLSYSCGIKHYYFNLQELYINGLGKYMMTPTLIFGERYFKLCFNRIGKFSLENNLIKLLNYTEGNQEMIEWISLSGNILESISPQFLSPSMNLQYLDLSGNHLHKMQEYYEDQFEILTKNNTKLKVLKLNKNDIARIPFNMYLTNAELEVLDLSQNNISSLNFNIGLLTHLKLLDLSHNAIPSIDAHTRKTMEQLAADTNSHKLLIDMSNMPYICSCDDDHIETIQWIKKKSRHVYCKSPRRLYVYISR</sequence>
<keyword evidence="4" id="KW-1133">Transmembrane helix</keyword>
<proteinExistence type="predicted"/>
<evidence type="ECO:0000313" key="6">
    <source>
        <dbReference type="EMBL" id="KAH3706691.1"/>
    </source>
</evidence>
<dbReference type="PRINTS" id="PR00019">
    <property type="entry name" value="LEURICHRPT"/>
</dbReference>
<dbReference type="SUPFAM" id="SSF52047">
    <property type="entry name" value="RNI-like"/>
    <property type="match status" value="1"/>
</dbReference>
<comment type="subcellular location">
    <subcellularLocation>
        <location evidence="1">Membrane</location>
        <topology evidence="1">Single-pass membrane protein</topology>
    </subcellularLocation>
</comment>
<evidence type="ECO:0000313" key="7">
    <source>
        <dbReference type="Proteomes" id="UP000828390"/>
    </source>
</evidence>
<dbReference type="GO" id="GO:0007165">
    <property type="term" value="P:signal transduction"/>
    <property type="evidence" value="ECO:0007669"/>
    <property type="project" value="TreeGrafter"/>
</dbReference>
<dbReference type="GO" id="GO:0038023">
    <property type="term" value="F:signaling receptor activity"/>
    <property type="evidence" value="ECO:0007669"/>
    <property type="project" value="TreeGrafter"/>
</dbReference>
<evidence type="ECO:0000256" key="4">
    <source>
        <dbReference type="ARBA" id="ARBA00022989"/>
    </source>
</evidence>
<reference evidence="6" key="1">
    <citation type="journal article" date="2019" name="bioRxiv">
        <title>The Genome of the Zebra Mussel, Dreissena polymorpha: A Resource for Invasive Species Research.</title>
        <authorList>
            <person name="McCartney M.A."/>
            <person name="Auch B."/>
            <person name="Kono T."/>
            <person name="Mallez S."/>
            <person name="Zhang Y."/>
            <person name="Obille A."/>
            <person name="Becker A."/>
            <person name="Abrahante J.E."/>
            <person name="Garbe J."/>
            <person name="Badalamenti J.P."/>
            <person name="Herman A."/>
            <person name="Mangelson H."/>
            <person name="Liachko I."/>
            <person name="Sullivan S."/>
            <person name="Sone E.D."/>
            <person name="Koren S."/>
            <person name="Silverstein K.A.T."/>
            <person name="Beckman K.B."/>
            <person name="Gohl D.M."/>
        </authorList>
    </citation>
    <scope>NUCLEOTIDE SEQUENCE</scope>
    <source>
        <strain evidence="6">Duluth1</strain>
        <tissue evidence="6">Whole animal</tissue>
    </source>
</reference>
<evidence type="ECO:0000256" key="5">
    <source>
        <dbReference type="ARBA" id="ARBA00023136"/>
    </source>
</evidence>
<dbReference type="PROSITE" id="PS51450">
    <property type="entry name" value="LRR"/>
    <property type="match status" value="3"/>
</dbReference>
<name>A0A9D3YWN3_DREPO</name>
<dbReference type="PANTHER" id="PTHR24365:SF541">
    <property type="entry name" value="PROTEIN TOLL-RELATED"/>
    <property type="match status" value="1"/>
</dbReference>
<keyword evidence="7" id="KW-1185">Reference proteome</keyword>
<evidence type="ECO:0000256" key="1">
    <source>
        <dbReference type="ARBA" id="ARBA00004167"/>
    </source>
</evidence>
<dbReference type="Proteomes" id="UP000828390">
    <property type="component" value="Unassembled WGS sequence"/>
</dbReference>
<reference evidence="6" key="2">
    <citation type="submission" date="2020-11" db="EMBL/GenBank/DDBJ databases">
        <authorList>
            <person name="McCartney M.A."/>
            <person name="Auch B."/>
            <person name="Kono T."/>
            <person name="Mallez S."/>
            <person name="Becker A."/>
            <person name="Gohl D.M."/>
            <person name="Silverstein K.A.T."/>
            <person name="Koren S."/>
            <person name="Bechman K.B."/>
            <person name="Herman A."/>
            <person name="Abrahante J.E."/>
            <person name="Garbe J."/>
        </authorList>
    </citation>
    <scope>NUCLEOTIDE SEQUENCE</scope>
    <source>
        <strain evidence="6">Duluth1</strain>
        <tissue evidence="6">Whole animal</tissue>
    </source>
</reference>
<evidence type="ECO:0000256" key="3">
    <source>
        <dbReference type="ARBA" id="ARBA00022729"/>
    </source>
</evidence>
<organism evidence="6 7">
    <name type="scientific">Dreissena polymorpha</name>
    <name type="common">Zebra mussel</name>
    <name type="synonym">Mytilus polymorpha</name>
    <dbReference type="NCBI Taxonomy" id="45954"/>
    <lineage>
        <taxon>Eukaryota</taxon>
        <taxon>Metazoa</taxon>
        <taxon>Spiralia</taxon>
        <taxon>Lophotrochozoa</taxon>
        <taxon>Mollusca</taxon>
        <taxon>Bivalvia</taxon>
        <taxon>Autobranchia</taxon>
        <taxon>Heteroconchia</taxon>
        <taxon>Euheterodonta</taxon>
        <taxon>Imparidentia</taxon>
        <taxon>Neoheterodontei</taxon>
        <taxon>Myida</taxon>
        <taxon>Dreissenoidea</taxon>
        <taxon>Dreissenidae</taxon>
        <taxon>Dreissena</taxon>
    </lineage>
</organism>
<comment type="caution">
    <text evidence="6">The sequence shown here is derived from an EMBL/GenBank/DDBJ whole genome shotgun (WGS) entry which is preliminary data.</text>
</comment>
<dbReference type="PANTHER" id="PTHR24365">
    <property type="entry name" value="TOLL-LIKE RECEPTOR"/>
    <property type="match status" value="1"/>
</dbReference>
<dbReference type="Pfam" id="PF13516">
    <property type="entry name" value="LRR_6"/>
    <property type="match status" value="1"/>
</dbReference>
<dbReference type="GO" id="GO:0005886">
    <property type="term" value="C:plasma membrane"/>
    <property type="evidence" value="ECO:0007669"/>
    <property type="project" value="TreeGrafter"/>
</dbReference>
<dbReference type="EMBL" id="JAIWYP010000014">
    <property type="protein sequence ID" value="KAH3706691.1"/>
    <property type="molecule type" value="Genomic_DNA"/>
</dbReference>
<keyword evidence="3" id="KW-0732">Signal</keyword>
<dbReference type="Gene3D" id="3.80.10.10">
    <property type="entry name" value="Ribonuclease Inhibitor"/>
    <property type="match status" value="2"/>
</dbReference>
<dbReference type="AlphaFoldDB" id="A0A9D3YWN3"/>
<dbReference type="InterPro" id="IPR032675">
    <property type="entry name" value="LRR_dom_sf"/>
</dbReference>
<protein>
    <submittedName>
        <fullName evidence="6">Uncharacterized protein</fullName>
    </submittedName>
</protein>